<reference evidence="2" key="2">
    <citation type="submission" date="2025-08" db="UniProtKB">
        <authorList>
            <consortium name="RefSeq"/>
        </authorList>
    </citation>
    <scope>IDENTIFICATION</scope>
</reference>
<proteinExistence type="predicted"/>
<dbReference type="RefSeq" id="XP_027771023.1">
    <property type="nucleotide sequence ID" value="XM_027915222.1"/>
</dbReference>
<sequence length="138" mass="15640">MLKKLEADGFGITENFETFSHVSVRRLGRLLPDARWALPQDVDAGHEPPEEITAVVRPASFTSATASKNLDQKYIMKENFAMTPEIKFKDDENVKEQHIYSGQLNPSSLKGFHGLYISISIFSCKLYDLQISILIYTE</sequence>
<name>A0ABM1V5K5_SOLPN</name>
<reference evidence="1" key="1">
    <citation type="journal article" date="2014" name="Nat. Genet.">
        <title>The genome of the stress-tolerant wild tomato species Solanum pennellii.</title>
        <authorList>
            <person name="Bolger A."/>
            <person name="Scossa F."/>
            <person name="Bolger M.E."/>
            <person name="Lanz C."/>
            <person name="Maumus F."/>
            <person name="Tohge T."/>
            <person name="Quesneville H."/>
            <person name="Alseekh S."/>
            <person name="Sorensen I."/>
            <person name="Lichtenstein G."/>
            <person name="Fich E.A."/>
            <person name="Conte M."/>
            <person name="Keller H."/>
            <person name="Schneeberger K."/>
            <person name="Schwacke R."/>
            <person name="Ofner I."/>
            <person name="Vrebalov J."/>
            <person name="Xu Y."/>
            <person name="Osorio S."/>
            <person name="Aflitos S.A."/>
            <person name="Schijlen E."/>
            <person name="Jimenez-Gomez J.M."/>
            <person name="Ryngajllo M."/>
            <person name="Kimura S."/>
            <person name="Kumar R."/>
            <person name="Koenig D."/>
            <person name="Headland L.R."/>
            <person name="Maloof J.N."/>
            <person name="Sinha N."/>
            <person name="van Ham R.C."/>
            <person name="Lankhorst R.K."/>
            <person name="Mao L."/>
            <person name="Vogel A."/>
            <person name="Arsova B."/>
            <person name="Panstruga R."/>
            <person name="Fei Z."/>
            <person name="Rose J.K."/>
            <person name="Zamir D."/>
            <person name="Carrari F."/>
            <person name="Giovannoni J.J."/>
            <person name="Weigel D."/>
            <person name="Usadel B."/>
            <person name="Fernie A.R."/>
        </authorList>
    </citation>
    <scope>NUCLEOTIDE SEQUENCE [LARGE SCALE GENOMIC DNA]</scope>
    <source>
        <strain evidence="1">cv. LA0716</strain>
    </source>
</reference>
<dbReference type="Proteomes" id="UP000694930">
    <property type="component" value="Chromosome 3"/>
</dbReference>
<protein>
    <submittedName>
        <fullName evidence="2">Structural maintenance of chromosomes flexible hinge domain-containing protein GMI1-like</fullName>
    </submittedName>
</protein>
<organism evidence="1 2">
    <name type="scientific">Solanum pennellii</name>
    <name type="common">Tomato</name>
    <name type="synonym">Lycopersicon pennellii</name>
    <dbReference type="NCBI Taxonomy" id="28526"/>
    <lineage>
        <taxon>Eukaryota</taxon>
        <taxon>Viridiplantae</taxon>
        <taxon>Streptophyta</taxon>
        <taxon>Embryophyta</taxon>
        <taxon>Tracheophyta</taxon>
        <taxon>Spermatophyta</taxon>
        <taxon>Magnoliopsida</taxon>
        <taxon>eudicotyledons</taxon>
        <taxon>Gunneridae</taxon>
        <taxon>Pentapetalae</taxon>
        <taxon>asterids</taxon>
        <taxon>lamiids</taxon>
        <taxon>Solanales</taxon>
        <taxon>Solanaceae</taxon>
        <taxon>Solanoideae</taxon>
        <taxon>Solaneae</taxon>
        <taxon>Solanum</taxon>
        <taxon>Solanum subgen. Lycopersicon</taxon>
    </lineage>
</organism>
<evidence type="ECO:0000313" key="1">
    <source>
        <dbReference type="Proteomes" id="UP000694930"/>
    </source>
</evidence>
<accession>A0ABM1V5K5</accession>
<keyword evidence="1" id="KW-1185">Reference proteome</keyword>
<evidence type="ECO:0000313" key="2">
    <source>
        <dbReference type="RefSeq" id="XP_027771023.1"/>
    </source>
</evidence>
<dbReference type="GeneID" id="114073870"/>
<gene>
    <name evidence="2" type="primary">LOC114073870</name>
</gene>